<dbReference type="InterPro" id="IPR000489">
    <property type="entry name" value="Pterin-binding_dom"/>
</dbReference>
<dbReference type="GO" id="GO:0005829">
    <property type="term" value="C:cytosol"/>
    <property type="evidence" value="ECO:0007669"/>
    <property type="project" value="TreeGrafter"/>
</dbReference>
<evidence type="ECO:0000256" key="14">
    <source>
        <dbReference type="RuleBase" id="RU361205"/>
    </source>
</evidence>
<keyword evidence="17" id="KW-1185">Reference proteome</keyword>
<sequence>MTRKHMIKFRHREIKFDTPKVMGILNVTPDSFSDGGHFSTVDTAMRQAELMVNAGAAFIDVGGESTRPGAVAVALQEELDRVIPIIESIGKQLDVVVSVDTSKAQVMTQAVESGAGLINDVRALRNEGALNAAIHAANHFNVPSCLMHMQGKPQNMQYKPHYVGVVEEVLSFFERRIQECTDAGLNYQHILIDPGFGFGKTLDHNYQILKNLQKFNKFEVPLLVGMSRKSMIGNLLQRDVNQRLAGNIATATIAALAGVEIIRVHDVDETMDAIKIVNKLQSVE</sequence>
<evidence type="ECO:0000256" key="8">
    <source>
        <dbReference type="ARBA" id="ARBA00022679"/>
    </source>
</evidence>
<comment type="pathway">
    <text evidence="3 14">Cofactor biosynthesis; tetrahydrofolate biosynthesis; 7,8-dihydrofolate from 2-amino-4-hydroxy-6-hydroxymethyl-7,8-dihydropteridine diphosphate and 4-aminobenzoate: step 1/2.</text>
</comment>
<keyword evidence="8 14" id="KW-0808">Transferase</keyword>
<evidence type="ECO:0000259" key="15">
    <source>
        <dbReference type="PROSITE" id="PS50972"/>
    </source>
</evidence>
<gene>
    <name evidence="16" type="primary">folP</name>
    <name evidence="16" type="ORF">GPAL_1398</name>
</gene>
<dbReference type="PANTHER" id="PTHR20941:SF1">
    <property type="entry name" value="FOLIC ACID SYNTHESIS PROTEIN FOL1"/>
    <property type="match status" value="1"/>
</dbReference>
<dbReference type="InterPro" id="IPR045031">
    <property type="entry name" value="DHP_synth-like"/>
</dbReference>
<evidence type="ECO:0000256" key="6">
    <source>
        <dbReference type="ARBA" id="ARBA00012458"/>
    </source>
</evidence>
<protein>
    <recommendedName>
        <fullName evidence="7 14">Dihydropteroate synthase</fullName>
        <shortName evidence="14">DHPS</shortName>
        <ecNumber evidence="6 14">2.5.1.15</ecNumber>
    </recommendedName>
    <alternativeName>
        <fullName evidence="12 14">Dihydropteroate pyrophosphorylase</fullName>
    </alternativeName>
</protein>
<dbReference type="Proteomes" id="UP000006251">
    <property type="component" value="Unassembled WGS sequence"/>
</dbReference>
<dbReference type="InterPro" id="IPR011005">
    <property type="entry name" value="Dihydropteroate_synth-like_sf"/>
</dbReference>
<dbReference type="GO" id="GO:0004156">
    <property type="term" value="F:dihydropteroate synthase activity"/>
    <property type="evidence" value="ECO:0007669"/>
    <property type="project" value="UniProtKB-EC"/>
</dbReference>
<dbReference type="SUPFAM" id="SSF51717">
    <property type="entry name" value="Dihydropteroate synthetase-like"/>
    <property type="match status" value="1"/>
</dbReference>
<keyword evidence="9 14" id="KW-0479">Metal-binding</keyword>
<evidence type="ECO:0000256" key="13">
    <source>
        <dbReference type="ARBA" id="ARBA00053449"/>
    </source>
</evidence>
<reference evidence="17" key="1">
    <citation type="journal article" date="2014" name="Environ. Microbiol.">
        <title>Comparative genomics of the marine bacterial genus Glaciecola reveals the high degree of genomic diversity and genomic characteristic for cold adaptation.</title>
        <authorList>
            <person name="Qin Q.L."/>
            <person name="Xie B.B."/>
            <person name="Yu Y."/>
            <person name="Shu Y.L."/>
            <person name="Rong J.C."/>
            <person name="Zhang Y.J."/>
            <person name="Zhao D.L."/>
            <person name="Chen X.L."/>
            <person name="Zhang X.Y."/>
            <person name="Chen B."/>
            <person name="Zhou B.C."/>
            <person name="Zhang Y.Z."/>
        </authorList>
    </citation>
    <scope>NUCLEOTIDE SEQUENCE [LARGE SCALE GENOMIC DNA]</scope>
    <source>
        <strain evidence="17">ACAM 615</strain>
    </source>
</reference>
<evidence type="ECO:0000256" key="10">
    <source>
        <dbReference type="ARBA" id="ARBA00022842"/>
    </source>
</evidence>
<name>K6ZY81_9ALTE</name>
<organism evidence="16 17">
    <name type="scientific">Brumicola pallidula DSM 14239 = ACAM 615</name>
    <dbReference type="NCBI Taxonomy" id="1121922"/>
    <lineage>
        <taxon>Bacteria</taxon>
        <taxon>Pseudomonadati</taxon>
        <taxon>Pseudomonadota</taxon>
        <taxon>Gammaproteobacteria</taxon>
        <taxon>Alteromonadales</taxon>
        <taxon>Alteromonadaceae</taxon>
        <taxon>Brumicola</taxon>
    </lineage>
</organism>
<dbReference type="PROSITE" id="PS50972">
    <property type="entry name" value="PTERIN_BINDING"/>
    <property type="match status" value="1"/>
</dbReference>
<dbReference type="Pfam" id="PF00809">
    <property type="entry name" value="Pterin_bind"/>
    <property type="match status" value="1"/>
</dbReference>
<dbReference type="UniPathway" id="UPA00077">
    <property type="reaction ID" value="UER00156"/>
</dbReference>
<dbReference type="GO" id="GO:0046872">
    <property type="term" value="F:metal ion binding"/>
    <property type="evidence" value="ECO:0007669"/>
    <property type="project" value="UniProtKB-KW"/>
</dbReference>
<dbReference type="NCBIfam" id="TIGR01496">
    <property type="entry name" value="DHPS"/>
    <property type="match status" value="1"/>
</dbReference>
<evidence type="ECO:0000313" key="17">
    <source>
        <dbReference type="Proteomes" id="UP000006251"/>
    </source>
</evidence>
<comment type="catalytic activity">
    <reaction evidence="1">
        <text>(7,8-dihydropterin-6-yl)methyl diphosphate + 4-aminobenzoate = 7,8-dihydropteroate + diphosphate</text>
        <dbReference type="Rhea" id="RHEA:19949"/>
        <dbReference type="ChEBI" id="CHEBI:17836"/>
        <dbReference type="ChEBI" id="CHEBI:17839"/>
        <dbReference type="ChEBI" id="CHEBI:33019"/>
        <dbReference type="ChEBI" id="CHEBI:72950"/>
        <dbReference type="EC" id="2.5.1.15"/>
    </reaction>
</comment>
<evidence type="ECO:0000256" key="12">
    <source>
        <dbReference type="ARBA" id="ARBA00030193"/>
    </source>
</evidence>
<dbReference type="AlphaFoldDB" id="K6ZY81"/>
<evidence type="ECO:0000256" key="7">
    <source>
        <dbReference type="ARBA" id="ARBA00016919"/>
    </source>
</evidence>
<evidence type="ECO:0000256" key="5">
    <source>
        <dbReference type="ARBA" id="ARBA00011738"/>
    </source>
</evidence>
<dbReference type="InterPro" id="IPR006390">
    <property type="entry name" value="DHP_synth_dom"/>
</dbReference>
<comment type="similarity">
    <text evidence="4 14">Belongs to the DHPS family.</text>
</comment>
<comment type="cofactor">
    <cofactor evidence="2 14">
        <name>Mg(2+)</name>
        <dbReference type="ChEBI" id="CHEBI:18420"/>
    </cofactor>
</comment>
<dbReference type="PANTHER" id="PTHR20941">
    <property type="entry name" value="FOLATE SYNTHESIS PROTEINS"/>
    <property type="match status" value="1"/>
</dbReference>
<evidence type="ECO:0000256" key="4">
    <source>
        <dbReference type="ARBA" id="ARBA00009503"/>
    </source>
</evidence>
<dbReference type="EC" id="2.5.1.15" evidence="6 14"/>
<dbReference type="Gene3D" id="3.20.20.20">
    <property type="entry name" value="Dihydropteroate synthase-like"/>
    <property type="match status" value="1"/>
</dbReference>
<evidence type="ECO:0000256" key="1">
    <source>
        <dbReference type="ARBA" id="ARBA00000012"/>
    </source>
</evidence>
<evidence type="ECO:0000313" key="16">
    <source>
        <dbReference type="EMBL" id="GAC28270.1"/>
    </source>
</evidence>
<evidence type="ECO:0000256" key="2">
    <source>
        <dbReference type="ARBA" id="ARBA00001946"/>
    </source>
</evidence>
<proteinExistence type="inferred from homology"/>
<keyword evidence="10 14" id="KW-0460">Magnesium</keyword>
<evidence type="ECO:0000256" key="9">
    <source>
        <dbReference type="ARBA" id="ARBA00022723"/>
    </source>
</evidence>
<dbReference type="PROSITE" id="PS00792">
    <property type="entry name" value="DHPS_1"/>
    <property type="match status" value="1"/>
</dbReference>
<dbReference type="FunFam" id="3.20.20.20:FF:000004">
    <property type="entry name" value="Dihydropteroate synthase"/>
    <property type="match status" value="1"/>
</dbReference>
<comment type="function">
    <text evidence="13 14">Catalyzes the condensation of para-aminobenzoate (pABA) with 6-hydroxymethyl-7,8-dihydropterin diphosphate (DHPt-PP) to form 7,8-dihydropteroate (H2Pte), the immediate precursor of folate derivatives.</text>
</comment>
<comment type="caution">
    <text evidence="16">The sequence shown here is derived from an EMBL/GenBank/DDBJ whole genome shotgun (WGS) entry which is preliminary data.</text>
</comment>
<dbReference type="EMBL" id="BAEQ01000023">
    <property type="protein sequence ID" value="GAC28270.1"/>
    <property type="molecule type" value="Genomic_DNA"/>
</dbReference>
<accession>K6ZY81</accession>
<keyword evidence="11 14" id="KW-0289">Folate biosynthesis</keyword>
<evidence type="ECO:0000256" key="3">
    <source>
        <dbReference type="ARBA" id="ARBA00004763"/>
    </source>
</evidence>
<dbReference type="GO" id="GO:0046656">
    <property type="term" value="P:folic acid biosynthetic process"/>
    <property type="evidence" value="ECO:0007669"/>
    <property type="project" value="UniProtKB-KW"/>
</dbReference>
<dbReference type="CDD" id="cd00739">
    <property type="entry name" value="DHPS"/>
    <property type="match status" value="1"/>
</dbReference>
<dbReference type="GO" id="GO:0046654">
    <property type="term" value="P:tetrahydrofolate biosynthetic process"/>
    <property type="evidence" value="ECO:0007669"/>
    <property type="project" value="UniProtKB-UniPathway"/>
</dbReference>
<comment type="subunit">
    <text evidence="5">Homodimer.</text>
</comment>
<evidence type="ECO:0000256" key="11">
    <source>
        <dbReference type="ARBA" id="ARBA00022909"/>
    </source>
</evidence>
<feature type="domain" description="Pterin-binding" evidence="15">
    <location>
        <begin position="19"/>
        <end position="275"/>
    </location>
</feature>
<dbReference type="STRING" id="1121922.GCA_000428905_00706"/>